<dbReference type="InterPro" id="IPR007109">
    <property type="entry name" value="Brix"/>
</dbReference>
<dbReference type="STRING" id="1806994.A0A507CBS5"/>
<dbReference type="AlphaFoldDB" id="A0A507CBS5"/>
<dbReference type="GO" id="GO:0000027">
    <property type="term" value="P:ribosomal large subunit assembly"/>
    <property type="evidence" value="ECO:0007669"/>
    <property type="project" value="TreeGrafter"/>
</dbReference>
<evidence type="ECO:0000256" key="1">
    <source>
        <dbReference type="SAM" id="MobiDB-lite"/>
    </source>
</evidence>
<dbReference type="PROSITE" id="PS50833">
    <property type="entry name" value="BRIX"/>
    <property type="match status" value="1"/>
</dbReference>
<feature type="compositionally biased region" description="Basic and acidic residues" evidence="1">
    <location>
        <begin position="341"/>
        <end position="357"/>
    </location>
</feature>
<dbReference type="SMART" id="SM00879">
    <property type="entry name" value="Brix"/>
    <property type="match status" value="1"/>
</dbReference>
<evidence type="ECO:0000313" key="4">
    <source>
        <dbReference type="Proteomes" id="UP000319731"/>
    </source>
</evidence>
<dbReference type="GO" id="GO:0030687">
    <property type="term" value="C:preribosome, large subunit precursor"/>
    <property type="evidence" value="ECO:0007669"/>
    <property type="project" value="TreeGrafter"/>
</dbReference>
<feature type="compositionally biased region" description="Acidic residues" evidence="1">
    <location>
        <begin position="358"/>
        <end position="385"/>
    </location>
</feature>
<feature type="compositionally biased region" description="Basic and acidic residues" evidence="1">
    <location>
        <begin position="316"/>
        <end position="330"/>
    </location>
</feature>
<evidence type="ECO:0000259" key="2">
    <source>
        <dbReference type="PROSITE" id="PS50833"/>
    </source>
</evidence>
<dbReference type="OrthoDB" id="10261452at2759"/>
<dbReference type="EMBL" id="QEAO01000008">
    <property type="protein sequence ID" value="TPX35456.1"/>
    <property type="molecule type" value="Genomic_DNA"/>
</dbReference>
<feature type="compositionally biased region" description="Polar residues" evidence="1">
    <location>
        <begin position="243"/>
        <end position="253"/>
    </location>
</feature>
<dbReference type="PANTHER" id="PTHR12661">
    <property type="entry name" value="PETER PAN-RELATED"/>
    <property type="match status" value="1"/>
</dbReference>
<feature type="region of interest" description="Disordered" evidence="1">
    <location>
        <begin position="1"/>
        <end position="22"/>
    </location>
</feature>
<feature type="region of interest" description="Disordered" evidence="1">
    <location>
        <begin position="302"/>
        <end position="385"/>
    </location>
</feature>
<dbReference type="Proteomes" id="UP000319731">
    <property type="component" value="Unassembled WGS sequence"/>
</dbReference>
<proteinExistence type="predicted"/>
<organism evidence="3 4">
    <name type="scientific">Synchytrium microbalum</name>
    <dbReference type="NCBI Taxonomy" id="1806994"/>
    <lineage>
        <taxon>Eukaryota</taxon>
        <taxon>Fungi</taxon>
        <taxon>Fungi incertae sedis</taxon>
        <taxon>Chytridiomycota</taxon>
        <taxon>Chytridiomycota incertae sedis</taxon>
        <taxon>Chytridiomycetes</taxon>
        <taxon>Synchytriales</taxon>
        <taxon>Synchytriaceae</taxon>
        <taxon>Synchytrium</taxon>
    </lineage>
</organism>
<dbReference type="GO" id="GO:0019843">
    <property type="term" value="F:rRNA binding"/>
    <property type="evidence" value="ECO:0007669"/>
    <property type="project" value="InterPro"/>
</dbReference>
<sequence>MPQQRKKKRTQKQTVPGDLQPKLPKSFVIRSGAVGRSVCHLVKDVRRIMEPNTAIKLRERRGNKLKDFANMAGPLGVSHIMIFSRTESHLNMRLARFPRGPTLSFHVNEYSLMRDIAATHSKPKSPGTEFSTPPLVVLNNFGSDERHVKLVSTMFQHMFPPINVQTMKLADARRVVLFNRDPETGSIDLRHFIVTVRVTGVSKTIKTLLQANIPDLKNYDDISDYILRGGAGSDSEAEDAPDSTMSLPQNYVGRNNRKSEQRAIRLVEIGPRLNLSLVKIQADLCAGEVLYHSEVKKTPEEAKAIAKRKAQQAASKADRKRQQESNVAKKKDQKKALVTLQRERQREKFGAKSKNSDDEGDEDEDDDDDDEEDINMEEDSDYDME</sequence>
<accession>A0A507CBS5</accession>
<feature type="region of interest" description="Disordered" evidence="1">
    <location>
        <begin position="232"/>
        <end position="258"/>
    </location>
</feature>
<gene>
    <name evidence="3" type="ORF">SmJEL517_g02072</name>
</gene>
<feature type="domain" description="Brix" evidence="2">
    <location>
        <begin position="24"/>
        <end position="286"/>
    </location>
</feature>
<dbReference type="RefSeq" id="XP_031025929.1">
    <property type="nucleotide sequence ID" value="XM_031168000.1"/>
</dbReference>
<keyword evidence="4" id="KW-1185">Reference proteome</keyword>
<comment type="caution">
    <text evidence="3">The sequence shown here is derived from an EMBL/GenBank/DDBJ whole genome shotgun (WGS) entry which is preliminary data.</text>
</comment>
<dbReference type="GeneID" id="42003297"/>
<dbReference type="InterPro" id="IPR045112">
    <property type="entry name" value="PPAN-like"/>
</dbReference>
<feature type="compositionally biased region" description="Basic residues" evidence="1">
    <location>
        <begin position="1"/>
        <end position="11"/>
    </location>
</feature>
<dbReference type="SUPFAM" id="SSF52954">
    <property type="entry name" value="Class II aaRS ABD-related"/>
    <property type="match status" value="1"/>
</dbReference>
<dbReference type="Pfam" id="PF04427">
    <property type="entry name" value="Brix"/>
    <property type="match status" value="1"/>
</dbReference>
<protein>
    <recommendedName>
        <fullName evidence="2">Brix domain-containing protein</fullName>
    </recommendedName>
</protein>
<dbReference type="PANTHER" id="PTHR12661:SF5">
    <property type="entry name" value="SUPPRESSOR OF SWI4 1 HOMOLOG"/>
    <property type="match status" value="1"/>
</dbReference>
<name>A0A507CBS5_9FUNG</name>
<dbReference type="GO" id="GO:0006364">
    <property type="term" value="P:rRNA processing"/>
    <property type="evidence" value="ECO:0007669"/>
    <property type="project" value="InterPro"/>
</dbReference>
<evidence type="ECO:0000313" key="3">
    <source>
        <dbReference type="EMBL" id="TPX35456.1"/>
    </source>
</evidence>
<reference evidence="3 4" key="1">
    <citation type="journal article" date="2019" name="Sci. Rep.">
        <title>Comparative genomics of chytrid fungi reveal insights into the obligate biotrophic and pathogenic lifestyle of Synchytrium endobioticum.</title>
        <authorList>
            <person name="van de Vossenberg B.T.L.H."/>
            <person name="Warris S."/>
            <person name="Nguyen H.D.T."/>
            <person name="van Gent-Pelzer M.P.E."/>
            <person name="Joly D.L."/>
            <person name="van de Geest H.C."/>
            <person name="Bonants P.J.M."/>
            <person name="Smith D.S."/>
            <person name="Levesque C.A."/>
            <person name="van der Lee T.A.J."/>
        </authorList>
    </citation>
    <scope>NUCLEOTIDE SEQUENCE [LARGE SCALE GENOMIC DNA]</scope>
    <source>
        <strain evidence="3 4">JEL517</strain>
    </source>
</reference>